<evidence type="ECO:0000256" key="5">
    <source>
        <dbReference type="ARBA" id="ARBA00022989"/>
    </source>
</evidence>
<dbReference type="InterPro" id="IPR050450">
    <property type="entry name" value="COX15/CtaA_HemeA_synthase"/>
</dbReference>
<evidence type="ECO:0000256" key="2">
    <source>
        <dbReference type="ARBA" id="ARBA00022475"/>
    </source>
</evidence>
<keyword evidence="9 12" id="KW-0472">Membrane</keyword>
<dbReference type="PANTHER" id="PTHR35457:SF1">
    <property type="entry name" value="HEME A SYNTHASE"/>
    <property type="match status" value="1"/>
</dbReference>
<proteinExistence type="predicted"/>
<dbReference type="GO" id="GO:0046872">
    <property type="term" value="F:metal ion binding"/>
    <property type="evidence" value="ECO:0007669"/>
    <property type="project" value="UniProtKB-KW"/>
</dbReference>
<keyword evidence="2" id="KW-1003">Cell membrane</keyword>
<name>A0A2S8GG42_9BACT</name>
<dbReference type="Pfam" id="PF02628">
    <property type="entry name" value="COX15-CtaA"/>
    <property type="match status" value="1"/>
</dbReference>
<feature type="transmembrane region" description="Helical" evidence="12">
    <location>
        <begin position="175"/>
        <end position="194"/>
    </location>
</feature>
<feature type="transmembrane region" description="Helical" evidence="12">
    <location>
        <begin position="206"/>
        <end position="235"/>
    </location>
</feature>
<dbReference type="GO" id="GO:0016020">
    <property type="term" value="C:membrane"/>
    <property type="evidence" value="ECO:0007669"/>
    <property type="project" value="UniProtKB-SubCell"/>
</dbReference>
<evidence type="ECO:0000256" key="10">
    <source>
        <dbReference type="ARBA" id="ARBA00023157"/>
    </source>
</evidence>
<evidence type="ECO:0000313" key="13">
    <source>
        <dbReference type="EMBL" id="PQO43014.1"/>
    </source>
</evidence>
<gene>
    <name evidence="13" type="ORF">C5Y93_25185</name>
</gene>
<evidence type="ECO:0000256" key="8">
    <source>
        <dbReference type="ARBA" id="ARBA00023133"/>
    </source>
</evidence>
<comment type="subcellular location">
    <subcellularLocation>
        <location evidence="1">Membrane</location>
        <topology evidence="1">Multi-pass membrane protein</topology>
    </subcellularLocation>
</comment>
<protein>
    <submittedName>
        <fullName evidence="13">Cytochrome oxidase assembly protein</fullName>
    </submittedName>
</protein>
<evidence type="ECO:0000256" key="11">
    <source>
        <dbReference type="ARBA" id="ARBA00023444"/>
    </source>
</evidence>
<sequence>MLVIESQPTNRSAWPHRIAVLLVCTTFPLIWVGGLVTTKKAGMAVPDWPNTYGYNLFLYPVSTWIAGPFDLFVEHGHRLLGSAVGMISIALVIAVALWDKRRGMLALSIVSLIAVIIQGVLGGARVVQDEVLLARIHGCFGPAFFALTVGLAVITSNRWHSIQAIVNPSAGRLQVVAVITASLAYVQLLIGSFLRHVPPGGSHGDFRVAVIFHVIVAFLVAAHAIALAVIAWRGFPEATAVRRQSAALSLVVLAQVGLGIAAWTFRYGWPTFLPGGELMPRFVINAESVAQAGVVTAHVATGSLIVGMAVAIALYSFRYYSLSPEMMVSQAADKSTLHGAKL</sequence>
<evidence type="ECO:0000256" key="4">
    <source>
        <dbReference type="ARBA" id="ARBA00022723"/>
    </source>
</evidence>
<keyword evidence="7" id="KW-0408">Iron</keyword>
<evidence type="ECO:0000256" key="6">
    <source>
        <dbReference type="ARBA" id="ARBA00023002"/>
    </source>
</evidence>
<feature type="transmembrane region" description="Helical" evidence="12">
    <location>
        <begin position="247"/>
        <end position="269"/>
    </location>
</feature>
<reference evidence="13 14" key="1">
    <citation type="submission" date="2018-02" db="EMBL/GenBank/DDBJ databases">
        <title>Comparative genomes isolates from brazilian mangrove.</title>
        <authorList>
            <person name="Araujo J.E."/>
            <person name="Taketani R.G."/>
            <person name="Silva M.C.P."/>
            <person name="Loureco M.V."/>
            <person name="Andreote F.D."/>
        </authorList>
    </citation>
    <scope>NUCLEOTIDE SEQUENCE [LARGE SCALE GENOMIC DNA]</scope>
    <source>
        <strain evidence="13 14">Nap-Phe MGV</strain>
    </source>
</reference>
<evidence type="ECO:0000256" key="7">
    <source>
        <dbReference type="ARBA" id="ARBA00023004"/>
    </source>
</evidence>
<keyword evidence="6" id="KW-0560">Oxidoreductase</keyword>
<organism evidence="13 14">
    <name type="scientific">Blastopirellula marina</name>
    <dbReference type="NCBI Taxonomy" id="124"/>
    <lineage>
        <taxon>Bacteria</taxon>
        <taxon>Pseudomonadati</taxon>
        <taxon>Planctomycetota</taxon>
        <taxon>Planctomycetia</taxon>
        <taxon>Pirellulales</taxon>
        <taxon>Pirellulaceae</taxon>
        <taxon>Blastopirellula</taxon>
    </lineage>
</organism>
<dbReference type="InterPro" id="IPR003780">
    <property type="entry name" value="COX15/CtaA_fam"/>
</dbReference>
<dbReference type="GO" id="GO:0006784">
    <property type="term" value="P:heme A biosynthetic process"/>
    <property type="evidence" value="ECO:0007669"/>
    <property type="project" value="InterPro"/>
</dbReference>
<comment type="pathway">
    <text evidence="11">Porphyrin-containing compound metabolism.</text>
</comment>
<evidence type="ECO:0000256" key="1">
    <source>
        <dbReference type="ARBA" id="ARBA00004141"/>
    </source>
</evidence>
<keyword evidence="8" id="KW-0350">Heme biosynthesis</keyword>
<dbReference type="GO" id="GO:0016491">
    <property type="term" value="F:oxidoreductase activity"/>
    <property type="evidence" value="ECO:0007669"/>
    <property type="project" value="UniProtKB-KW"/>
</dbReference>
<keyword evidence="5 12" id="KW-1133">Transmembrane helix</keyword>
<keyword evidence="3 12" id="KW-0812">Transmembrane</keyword>
<feature type="transmembrane region" description="Helical" evidence="12">
    <location>
        <begin position="289"/>
        <end position="317"/>
    </location>
</feature>
<feature type="transmembrane region" description="Helical" evidence="12">
    <location>
        <begin position="132"/>
        <end position="154"/>
    </location>
</feature>
<comment type="caution">
    <text evidence="13">The sequence shown here is derived from an EMBL/GenBank/DDBJ whole genome shotgun (WGS) entry which is preliminary data.</text>
</comment>
<feature type="transmembrane region" description="Helical" evidence="12">
    <location>
        <begin position="105"/>
        <end position="126"/>
    </location>
</feature>
<evidence type="ECO:0000313" key="14">
    <source>
        <dbReference type="Proteomes" id="UP000237819"/>
    </source>
</evidence>
<dbReference type="Proteomes" id="UP000237819">
    <property type="component" value="Unassembled WGS sequence"/>
</dbReference>
<evidence type="ECO:0000256" key="3">
    <source>
        <dbReference type="ARBA" id="ARBA00022692"/>
    </source>
</evidence>
<keyword evidence="10" id="KW-1015">Disulfide bond</keyword>
<accession>A0A2S8GG42</accession>
<dbReference type="AlphaFoldDB" id="A0A2S8GG42"/>
<dbReference type="PANTHER" id="PTHR35457">
    <property type="entry name" value="HEME A SYNTHASE"/>
    <property type="match status" value="1"/>
</dbReference>
<feature type="transmembrane region" description="Helical" evidence="12">
    <location>
        <begin position="18"/>
        <end position="36"/>
    </location>
</feature>
<dbReference type="EMBL" id="PUHZ01000024">
    <property type="protein sequence ID" value="PQO43014.1"/>
    <property type="molecule type" value="Genomic_DNA"/>
</dbReference>
<evidence type="ECO:0000256" key="12">
    <source>
        <dbReference type="SAM" id="Phobius"/>
    </source>
</evidence>
<feature type="transmembrane region" description="Helical" evidence="12">
    <location>
        <begin position="79"/>
        <end position="98"/>
    </location>
</feature>
<evidence type="ECO:0000256" key="9">
    <source>
        <dbReference type="ARBA" id="ARBA00023136"/>
    </source>
</evidence>
<keyword evidence="4" id="KW-0479">Metal-binding</keyword>